<keyword evidence="3 4" id="KW-0156">Chromatin regulator</keyword>
<feature type="binding site" evidence="7">
    <location>
        <position position="173"/>
    </location>
    <ligand>
        <name>a divalent metal cation</name>
        <dbReference type="ChEBI" id="CHEBI:60240"/>
    </ligand>
</feature>
<dbReference type="Gene3D" id="3.40.800.20">
    <property type="entry name" value="Histone deacetylase domain"/>
    <property type="match status" value="1"/>
</dbReference>
<comment type="similarity">
    <text evidence="4">Belongs to the histone deacetylase family. HD Type 1 subfamily.</text>
</comment>
<evidence type="ECO:0000256" key="3">
    <source>
        <dbReference type="ARBA" id="ARBA00022853"/>
    </source>
</evidence>
<dbReference type="PANTHER" id="PTHR10625:SF10">
    <property type="entry name" value="HISTONE DEACETYLASE HDAC1"/>
    <property type="match status" value="1"/>
</dbReference>
<organism evidence="10 11">
    <name type="scientific">Anaeramoeba flamelloides</name>
    <dbReference type="NCBI Taxonomy" id="1746091"/>
    <lineage>
        <taxon>Eukaryota</taxon>
        <taxon>Metamonada</taxon>
        <taxon>Anaeramoebidae</taxon>
        <taxon>Anaeramoeba</taxon>
    </lineage>
</organism>
<dbReference type="PRINTS" id="PR01270">
    <property type="entry name" value="HDASUPER"/>
</dbReference>
<comment type="caution">
    <text evidence="10">The sequence shown here is derived from an EMBL/GenBank/DDBJ whole genome shotgun (WGS) entry which is preliminary data.</text>
</comment>
<dbReference type="GO" id="GO:0040029">
    <property type="term" value="P:epigenetic regulation of gene expression"/>
    <property type="evidence" value="ECO:0007669"/>
    <property type="project" value="TreeGrafter"/>
</dbReference>
<dbReference type="GO" id="GO:0141221">
    <property type="term" value="F:histone deacetylase activity, hydrolytic mechanism"/>
    <property type="evidence" value="ECO:0007669"/>
    <property type="project" value="UniProtKB-EC"/>
</dbReference>
<feature type="compositionally biased region" description="Polar residues" evidence="8">
    <location>
        <begin position="493"/>
        <end position="506"/>
    </location>
</feature>
<dbReference type="GO" id="GO:0046872">
    <property type="term" value="F:metal ion binding"/>
    <property type="evidence" value="ECO:0007669"/>
    <property type="project" value="UniProtKB-KW"/>
</dbReference>
<evidence type="ECO:0000256" key="2">
    <source>
        <dbReference type="ARBA" id="ARBA00022801"/>
    </source>
</evidence>
<dbReference type="AlphaFoldDB" id="A0AAV7YCV6"/>
<feature type="binding site" evidence="7">
    <location>
        <position position="171"/>
    </location>
    <ligand>
        <name>a divalent metal cation</name>
        <dbReference type="ChEBI" id="CHEBI:60240"/>
    </ligand>
</feature>
<name>A0AAV7YCV6_9EUKA</name>
<dbReference type="EMBL" id="JANTQA010000060">
    <property type="protein sequence ID" value="KAJ3427632.1"/>
    <property type="molecule type" value="Genomic_DNA"/>
</dbReference>
<evidence type="ECO:0000256" key="4">
    <source>
        <dbReference type="PIRNR" id="PIRNR037913"/>
    </source>
</evidence>
<evidence type="ECO:0000313" key="11">
    <source>
        <dbReference type="Proteomes" id="UP001146793"/>
    </source>
</evidence>
<comment type="catalytic activity">
    <reaction evidence="4">
        <text>N(6)-acetyl-L-lysyl-[histone] + H2O = L-lysyl-[histone] + acetate</text>
        <dbReference type="Rhea" id="RHEA:58196"/>
        <dbReference type="Rhea" id="RHEA-COMP:9845"/>
        <dbReference type="Rhea" id="RHEA-COMP:11338"/>
        <dbReference type="ChEBI" id="CHEBI:15377"/>
        <dbReference type="ChEBI" id="CHEBI:29969"/>
        <dbReference type="ChEBI" id="CHEBI:30089"/>
        <dbReference type="ChEBI" id="CHEBI:61930"/>
        <dbReference type="EC" id="3.5.1.98"/>
    </reaction>
</comment>
<feature type="domain" description="Histone deacetylase" evidence="9">
    <location>
        <begin position="23"/>
        <end position="313"/>
    </location>
</feature>
<accession>A0AAV7YCV6</accession>
<dbReference type="InterPro" id="IPR023801">
    <property type="entry name" value="His_deacetylse_dom"/>
</dbReference>
<dbReference type="Proteomes" id="UP001146793">
    <property type="component" value="Unassembled WGS sequence"/>
</dbReference>
<evidence type="ECO:0000256" key="1">
    <source>
        <dbReference type="ARBA" id="ARBA00012111"/>
    </source>
</evidence>
<feature type="binding site" evidence="6">
    <location>
        <position position="299"/>
    </location>
    <ligand>
        <name>substrate</name>
    </ligand>
</feature>
<keyword evidence="7" id="KW-0479">Metal-binding</keyword>
<dbReference type="EC" id="3.5.1.98" evidence="1 4"/>
<evidence type="ECO:0000256" key="5">
    <source>
        <dbReference type="PIRSR" id="PIRSR037913-1"/>
    </source>
</evidence>
<feature type="compositionally biased region" description="Polar residues" evidence="8">
    <location>
        <begin position="515"/>
        <end position="525"/>
    </location>
</feature>
<evidence type="ECO:0000256" key="7">
    <source>
        <dbReference type="PIRSR" id="PIRSR037913-3"/>
    </source>
</evidence>
<proteinExistence type="inferred from homology"/>
<dbReference type="GO" id="GO:0000118">
    <property type="term" value="C:histone deacetylase complex"/>
    <property type="evidence" value="ECO:0007669"/>
    <property type="project" value="UniProtKB-ARBA"/>
</dbReference>
<evidence type="ECO:0000256" key="6">
    <source>
        <dbReference type="PIRSR" id="PIRSR037913-2"/>
    </source>
</evidence>
<dbReference type="InterPro" id="IPR003084">
    <property type="entry name" value="HDAC_I/II"/>
</dbReference>
<evidence type="ECO:0000259" key="9">
    <source>
        <dbReference type="Pfam" id="PF00850"/>
    </source>
</evidence>
<feature type="region of interest" description="Disordered" evidence="8">
    <location>
        <begin position="489"/>
        <end position="533"/>
    </location>
</feature>
<sequence>MSNKRVAYFYDYDIGSFYYATKHAMKPNRIRMAHELILGYGIYKKMEIYRPHRSSISEIQRFHSKEYVDFLSKVNPFNEEEYEEEKYLYNVGQDCPIFENMFEFSQISAGGSVAGAIKLNNNLADIAINWAGGLHHAKSKQASGFCYINDIVLGILELLKFFPRVLYIDIDIHHGDGVEEAFYKTDRVMTCSFHKYGDGYFPGTGNIKDTGLDNGKYYSVNYPLLDGIYEKEYIEYFKKVINGINLCFRPSAIVMQCGADSLAGDRLGCFNLQIKGHGKCVSFVKELGVPLLILGGGGYTPKNVAKCWTYETSLLTNVSDLPEKLPETEYTSYFGENGNLLELDIKTTHIDKNTKRYLEETYAELSQNLRVIKGAPSVRMELAPHNNLIKNYEFIEKEFVEEKLPDVRIHPIIFNKLIQANNEFEEDLDYDLKYFLQPNSQYTETTLKKEPIFNFDDIKNEKALFPITNNEKVVLKRSYAFDTRNQVEETHEINPNSRNQNENQENLVKKRRTNSSKTLPSQNQEGTKKPIDK</sequence>
<dbReference type="SUPFAM" id="SSF52768">
    <property type="entry name" value="Arginase/deacetylase"/>
    <property type="match status" value="1"/>
</dbReference>
<keyword evidence="4" id="KW-0805">Transcription regulation</keyword>
<dbReference type="PIRSF" id="PIRSF037913">
    <property type="entry name" value="His_deacetylse_1"/>
    <property type="match status" value="1"/>
</dbReference>
<feature type="binding site" evidence="7">
    <location>
        <position position="260"/>
    </location>
    <ligand>
        <name>a divalent metal cation</name>
        <dbReference type="ChEBI" id="CHEBI:60240"/>
    </ligand>
</feature>
<dbReference type="Pfam" id="PF00850">
    <property type="entry name" value="Hist_deacetyl"/>
    <property type="match status" value="1"/>
</dbReference>
<keyword evidence="4" id="KW-0804">Transcription</keyword>
<dbReference type="PRINTS" id="PR01271">
    <property type="entry name" value="HISDACETLASE"/>
</dbReference>
<comment type="subcellular location">
    <subcellularLocation>
        <location evidence="4">Nucleus</location>
    </subcellularLocation>
</comment>
<protein>
    <recommendedName>
        <fullName evidence="1 4">Histone deacetylase</fullName>
        <ecNumber evidence="1 4">3.5.1.98</ecNumber>
    </recommendedName>
</protein>
<gene>
    <name evidence="10" type="ORF">M0812_25258</name>
</gene>
<keyword evidence="2 4" id="KW-0378">Hydrolase</keyword>
<dbReference type="InterPro" id="IPR037138">
    <property type="entry name" value="His_deacetylse_dom_sf"/>
</dbReference>
<dbReference type="InterPro" id="IPR023696">
    <property type="entry name" value="Ureohydrolase_dom_sf"/>
</dbReference>
<feature type="binding site" evidence="6">
    <location>
        <position position="144"/>
    </location>
    <ligand>
        <name>substrate</name>
    </ligand>
</feature>
<evidence type="ECO:0000313" key="10">
    <source>
        <dbReference type="EMBL" id="KAJ3427632.1"/>
    </source>
</evidence>
<feature type="binding site" evidence="6">
    <location>
        <position position="94"/>
    </location>
    <ligand>
        <name>substrate</name>
    </ligand>
</feature>
<dbReference type="InterPro" id="IPR000286">
    <property type="entry name" value="HDACs"/>
</dbReference>
<keyword evidence="4" id="KW-0539">Nucleus</keyword>
<evidence type="ECO:0000256" key="8">
    <source>
        <dbReference type="SAM" id="MobiDB-lite"/>
    </source>
</evidence>
<feature type="active site" description="Proton acceptor" evidence="5">
    <location>
        <position position="136"/>
    </location>
</feature>
<dbReference type="PANTHER" id="PTHR10625">
    <property type="entry name" value="HISTONE DEACETYLASE HDAC1-RELATED"/>
    <property type="match status" value="1"/>
</dbReference>
<reference evidence="10" key="1">
    <citation type="submission" date="2022-08" db="EMBL/GenBank/DDBJ databases">
        <title>Novel sulphate-reducing endosymbionts in the free-living metamonad Anaeramoeba.</title>
        <authorList>
            <person name="Jerlstrom-Hultqvist J."/>
            <person name="Cepicka I."/>
            <person name="Gallot-Lavallee L."/>
            <person name="Salas-Leiva D."/>
            <person name="Curtis B.A."/>
            <person name="Zahonova K."/>
            <person name="Pipaliya S."/>
            <person name="Dacks J."/>
            <person name="Roger A.J."/>
        </authorList>
    </citation>
    <scope>NUCLEOTIDE SEQUENCE</scope>
    <source>
        <strain evidence="10">Busselton2</strain>
    </source>
</reference>